<dbReference type="InterPro" id="IPR000782">
    <property type="entry name" value="FAS1_domain"/>
</dbReference>
<sequence length="188" mass="20016">MKLTEFALMLAIPVAGPAALADEKTDMDHTTDSPAMVVDPALPQNVYKAIKDGATFQLLEEAIDAAGLEENLTNAGAITVFAPTDEAFRKLPSETMAQLLAPENKLKLRELLLSHVIAGRMMSSSMQDGEMKTMSGDKIEIDVDGKEVKFGDAKVVNADIDAGNGVIQVIDKVVVPEALDGFAGLDED</sequence>
<reference evidence="2 3" key="1">
    <citation type="submission" date="2024-02" db="EMBL/GenBank/DDBJ databases">
        <title>Haloferula sargassicola NBRC 104335.</title>
        <authorList>
            <person name="Ichikawa N."/>
            <person name="Katano-Makiyama Y."/>
            <person name="Hidaka K."/>
        </authorList>
    </citation>
    <scope>NUCLEOTIDE SEQUENCE [LARGE SCALE GENOMIC DNA]</scope>
    <source>
        <strain evidence="2 3">NBRC 104335</strain>
    </source>
</reference>
<dbReference type="SUPFAM" id="SSF82153">
    <property type="entry name" value="FAS1 domain"/>
    <property type="match status" value="1"/>
</dbReference>
<organism evidence="2 3">
    <name type="scientific">Haloferula sargassicola</name>
    <dbReference type="NCBI Taxonomy" id="490096"/>
    <lineage>
        <taxon>Bacteria</taxon>
        <taxon>Pseudomonadati</taxon>
        <taxon>Verrucomicrobiota</taxon>
        <taxon>Verrucomicrobiia</taxon>
        <taxon>Verrucomicrobiales</taxon>
        <taxon>Verrucomicrobiaceae</taxon>
        <taxon>Haloferula</taxon>
    </lineage>
</organism>
<proteinExistence type="predicted"/>
<accession>A0ABP9UP36</accession>
<dbReference type="PANTHER" id="PTHR10900:SF124">
    <property type="entry name" value="FI05614P"/>
    <property type="match status" value="1"/>
</dbReference>
<dbReference type="SMART" id="SM00554">
    <property type="entry name" value="FAS1"/>
    <property type="match status" value="1"/>
</dbReference>
<dbReference type="RefSeq" id="WP_353566582.1">
    <property type="nucleotide sequence ID" value="NZ_BAABRI010000008.1"/>
</dbReference>
<dbReference type="Proteomes" id="UP001476282">
    <property type="component" value="Unassembled WGS sequence"/>
</dbReference>
<dbReference type="InterPro" id="IPR050904">
    <property type="entry name" value="Adhesion/Biosynth-related"/>
</dbReference>
<dbReference type="PROSITE" id="PS50213">
    <property type="entry name" value="FAS1"/>
    <property type="match status" value="1"/>
</dbReference>
<dbReference type="Gene3D" id="2.30.180.10">
    <property type="entry name" value="FAS1 domain"/>
    <property type="match status" value="1"/>
</dbReference>
<evidence type="ECO:0000313" key="3">
    <source>
        <dbReference type="Proteomes" id="UP001476282"/>
    </source>
</evidence>
<gene>
    <name evidence="2" type="ORF">Hsar01_01659</name>
</gene>
<feature type="domain" description="FAS1" evidence="1">
    <location>
        <begin position="43"/>
        <end position="174"/>
    </location>
</feature>
<dbReference type="Pfam" id="PF02469">
    <property type="entry name" value="Fasciclin"/>
    <property type="match status" value="1"/>
</dbReference>
<dbReference type="PANTHER" id="PTHR10900">
    <property type="entry name" value="PERIOSTIN-RELATED"/>
    <property type="match status" value="1"/>
</dbReference>
<keyword evidence="3" id="KW-1185">Reference proteome</keyword>
<protein>
    <recommendedName>
        <fullName evidence="1">FAS1 domain-containing protein</fullName>
    </recommendedName>
</protein>
<dbReference type="InterPro" id="IPR036378">
    <property type="entry name" value="FAS1_dom_sf"/>
</dbReference>
<evidence type="ECO:0000313" key="2">
    <source>
        <dbReference type="EMBL" id="GAA5482437.1"/>
    </source>
</evidence>
<evidence type="ECO:0000259" key="1">
    <source>
        <dbReference type="PROSITE" id="PS50213"/>
    </source>
</evidence>
<comment type="caution">
    <text evidence="2">The sequence shown here is derived from an EMBL/GenBank/DDBJ whole genome shotgun (WGS) entry which is preliminary data.</text>
</comment>
<name>A0ABP9UP36_9BACT</name>
<dbReference type="EMBL" id="BAABRI010000008">
    <property type="protein sequence ID" value="GAA5482437.1"/>
    <property type="molecule type" value="Genomic_DNA"/>
</dbReference>